<name>A0A2N5T0Q6_9BASI</name>
<dbReference type="AlphaFoldDB" id="A0A2N5T0Q6"/>
<evidence type="ECO:0000313" key="3">
    <source>
        <dbReference type="Proteomes" id="UP000235388"/>
    </source>
</evidence>
<dbReference type="Proteomes" id="UP000235388">
    <property type="component" value="Unassembled WGS sequence"/>
</dbReference>
<comment type="caution">
    <text evidence="2">The sequence shown here is derived from an EMBL/GenBank/DDBJ whole genome shotgun (WGS) entry which is preliminary data.</text>
</comment>
<evidence type="ECO:0000313" key="2">
    <source>
        <dbReference type="EMBL" id="PLW19090.1"/>
    </source>
</evidence>
<feature type="signal peptide" evidence="1">
    <location>
        <begin position="1"/>
        <end position="23"/>
    </location>
</feature>
<feature type="chain" id="PRO_5014911386" evidence="1">
    <location>
        <begin position="24"/>
        <end position="145"/>
    </location>
</feature>
<keyword evidence="1" id="KW-0732">Signal</keyword>
<reference evidence="2 3" key="1">
    <citation type="submission" date="2017-11" db="EMBL/GenBank/DDBJ databases">
        <title>De novo assembly and phasing of dikaryotic genomes from two isolates of Puccinia coronata f. sp. avenae, the causal agent of oat crown rust.</title>
        <authorList>
            <person name="Miller M.E."/>
            <person name="Zhang Y."/>
            <person name="Omidvar V."/>
            <person name="Sperschneider J."/>
            <person name="Schwessinger B."/>
            <person name="Raley C."/>
            <person name="Palmer J.M."/>
            <person name="Garnica D."/>
            <person name="Upadhyaya N."/>
            <person name="Rathjen J."/>
            <person name="Taylor J.M."/>
            <person name="Park R.F."/>
            <person name="Dodds P.N."/>
            <person name="Hirsch C.D."/>
            <person name="Kianian S.F."/>
            <person name="Figueroa M."/>
        </authorList>
    </citation>
    <scope>NUCLEOTIDE SEQUENCE [LARGE SCALE GENOMIC DNA]</scope>
    <source>
        <strain evidence="2">12NC29</strain>
    </source>
</reference>
<gene>
    <name evidence="2" type="ORF">PCANC_08293</name>
</gene>
<evidence type="ECO:0000256" key="1">
    <source>
        <dbReference type="SAM" id="SignalP"/>
    </source>
</evidence>
<keyword evidence="3" id="KW-1185">Reference proteome</keyword>
<dbReference type="EMBL" id="PGCJ01000819">
    <property type="protein sequence ID" value="PLW19090.1"/>
    <property type="molecule type" value="Genomic_DNA"/>
</dbReference>
<sequence length="145" mass="15593">MPTLALLAGLLLVLGPYIPAGNAMDNWRHDQSGLDLSSGWDEILDSLHNPSPVPQLPDSTPIPPCGDVGSSELANPATTATHFATLMKEESSSEMADHYATYLRAECAEGLFPHPSLHFTLWLSDSLFTATGYETHHALATPIRA</sequence>
<proteinExistence type="predicted"/>
<organism evidence="2 3">
    <name type="scientific">Puccinia coronata f. sp. avenae</name>
    <dbReference type="NCBI Taxonomy" id="200324"/>
    <lineage>
        <taxon>Eukaryota</taxon>
        <taxon>Fungi</taxon>
        <taxon>Dikarya</taxon>
        <taxon>Basidiomycota</taxon>
        <taxon>Pucciniomycotina</taxon>
        <taxon>Pucciniomycetes</taxon>
        <taxon>Pucciniales</taxon>
        <taxon>Pucciniaceae</taxon>
        <taxon>Puccinia</taxon>
    </lineage>
</organism>
<accession>A0A2N5T0Q6</accession>
<protein>
    <submittedName>
        <fullName evidence="2">Uncharacterized protein</fullName>
    </submittedName>
</protein>